<reference evidence="1 2" key="1">
    <citation type="submission" date="2016-07" db="EMBL/GenBank/DDBJ databases">
        <title>Acinetobacter sp. ANC 4603.</title>
        <authorList>
            <person name="Radolfova-Krizova L."/>
            <person name="Nemec A."/>
        </authorList>
    </citation>
    <scope>NUCLEOTIDE SEQUENCE [LARGE SCALE GENOMIC DNA]</scope>
    <source>
        <strain evidence="1 2">ANC 4603</strain>
    </source>
</reference>
<keyword evidence="2" id="KW-1185">Reference proteome</keyword>
<gene>
    <name evidence="1" type="ORF">BBP83_02475</name>
</gene>
<protein>
    <submittedName>
        <fullName evidence="1">Uncharacterized protein</fullName>
    </submittedName>
</protein>
<organism evidence="1 2">
    <name type="scientific">Acinetobacter celticus</name>
    <dbReference type="NCBI Taxonomy" id="1891224"/>
    <lineage>
        <taxon>Bacteria</taxon>
        <taxon>Pseudomonadati</taxon>
        <taxon>Pseudomonadota</taxon>
        <taxon>Gammaproteobacteria</taxon>
        <taxon>Moraxellales</taxon>
        <taxon>Moraxellaceae</taxon>
        <taxon>Acinetobacter</taxon>
    </lineage>
</organism>
<comment type="caution">
    <text evidence="1">The sequence shown here is derived from an EMBL/GenBank/DDBJ whole genome shotgun (WGS) entry which is preliminary data.</text>
</comment>
<dbReference type="STRING" id="1891224.BBP83_02475"/>
<sequence length="236" mass="27063">MKKINIRKLLIYTFVFTIPICFSKDIDFFGDLKEDSIQVNEPVKFIDEYNGYTVINKNKKIKLTDFGNIEKNKNGVKYILKSYGVQILNNGKVFNVFKTTTPVKSNVDFNLLYHDENIVAFRVRDNSTIDYVKKPFRSFVVNTYIYNLTSNKFSTVPVLNFESELDGKKLDLLQGDQFTFNPKKGTYTYLANIKYANNRKKETFQVDLNVSLKCISASLGCDNVGLSLAEIDVVGK</sequence>
<dbReference type="AlphaFoldDB" id="A0A1C3D1H5"/>
<dbReference type="RefSeq" id="WP_068885813.1">
    <property type="nucleotide sequence ID" value="NZ_CBCRUU010000005.1"/>
</dbReference>
<evidence type="ECO:0000313" key="1">
    <source>
        <dbReference type="EMBL" id="ODA14677.1"/>
    </source>
</evidence>
<dbReference type="EMBL" id="MBDL01000001">
    <property type="protein sequence ID" value="ODA14677.1"/>
    <property type="molecule type" value="Genomic_DNA"/>
</dbReference>
<evidence type="ECO:0000313" key="2">
    <source>
        <dbReference type="Proteomes" id="UP000186553"/>
    </source>
</evidence>
<dbReference type="OrthoDB" id="6685501at2"/>
<accession>A0A1C3D1H5</accession>
<name>A0A1C3D1H5_9GAMM</name>
<proteinExistence type="predicted"/>
<dbReference type="Proteomes" id="UP000186553">
    <property type="component" value="Unassembled WGS sequence"/>
</dbReference>